<keyword evidence="3" id="KW-1185">Reference proteome</keyword>
<gene>
    <name evidence="2" type="ORF">Lepil_0499</name>
</gene>
<accession>H2CB63</accession>
<evidence type="ECO:0000313" key="2">
    <source>
        <dbReference type="EMBL" id="EHQ05203.1"/>
    </source>
</evidence>
<dbReference type="EMBL" id="JH597773">
    <property type="protein sequence ID" value="EHQ05203.1"/>
    <property type="molecule type" value="Genomic_DNA"/>
</dbReference>
<sequence>MKRTLLLLPMLFFAVSTLMADPKPKERTPAQQAVYGVCVKRCTDEHKSCENGASALKKAACANNLRVCKNDCEKKH</sequence>
<proteinExistence type="predicted"/>
<feature type="signal peptide" evidence="1">
    <location>
        <begin position="1"/>
        <end position="20"/>
    </location>
</feature>
<dbReference type="Proteomes" id="UP000005737">
    <property type="component" value="Unassembled WGS sequence"/>
</dbReference>
<protein>
    <submittedName>
        <fullName evidence="2">Uncharacterized protein</fullName>
    </submittedName>
</protein>
<evidence type="ECO:0000256" key="1">
    <source>
        <dbReference type="SAM" id="SignalP"/>
    </source>
</evidence>
<reference evidence="2 3" key="1">
    <citation type="submission" date="2011-10" db="EMBL/GenBank/DDBJ databases">
        <title>The Improved High-Quality Draft genome of Leptonema illini DSM 21528.</title>
        <authorList>
            <consortium name="US DOE Joint Genome Institute (JGI-PGF)"/>
            <person name="Lucas S."/>
            <person name="Copeland A."/>
            <person name="Lapidus A."/>
            <person name="Glavina del Rio T."/>
            <person name="Dalin E."/>
            <person name="Tice H."/>
            <person name="Bruce D."/>
            <person name="Goodwin L."/>
            <person name="Pitluck S."/>
            <person name="Peters L."/>
            <person name="Mikhailova N."/>
            <person name="Held B."/>
            <person name="Kyrpides N."/>
            <person name="Mavromatis K."/>
            <person name="Ivanova N."/>
            <person name="Markowitz V."/>
            <person name="Cheng J.-F."/>
            <person name="Hugenholtz P."/>
            <person name="Woyke T."/>
            <person name="Wu D."/>
            <person name="Gronow S."/>
            <person name="Wellnitz S."/>
            <person name="Brambilla E.-M."/>
            <person name="Klenk H.-P."/>
            <person name="Eisen J.A."/>
        </authorList>
    </citation>
    <scope>NUCLEOTIDE SEQUENCE [LARGE SCALE GENOMIC DNA]</scope>
    <source>
        <strain evidence="2 3">DSM 21528</strain>
    </source>
</reference>
<keyword evidence="1" id="KW-0732">Signal</keyword>
<dbReference type="STRING" id="183.GCA_002009735_03599"/>
<name>H2CB63_9LEPT</name>
<dbReference type="RefSeq" id="WP_002769632.1">
    <property type="nucleotide sequence ID" value="NZ_JH597773.1"/>
</dbReference>
<evidence type="ECO:0000313" key="3">
    <source>
        <dbReference type="Proteomes" id="UP000005737"/>
    </source>
</evidence>
<feature type="chain" id="PRO_5003560865" evidence="1">
    <location>
        <begin position="21"/>
        <end position="76"/>
    </location>
</feature>
<dbReference type="AlphaFoldDB" id="H2CB63"/>
<dbReference type="HOGENOM" id="CLU_2650049_0_0_12"/>
<organism evidence="2 3">
    <name type="scientific">Leptonema illini DSM 21528</name>
    <dbReference type="NCBI Taxonomy" id="929563"/>
    <lineage>
        <taxon>Bacteria</taxon>
        <taxon>Pseudomonadati</taxon>
        <taxon>Spirochaetota</taxon>
        <taxon>Spirochaetia</taxon>
        <taxon>Leptospirales</taxon>
        <taxon>Leptospiraceae</taxon>
        <taxon>Leptonema</taxon>
    </lineage>
</organism>